<dbReference type="EMBL" id="RSDZ01000019">
    <property type="protein sequence ID" value="RXG48925.1"/>
    <property type="molecule type" value="Genomic_DNA"/>
</dbReference>
<sequence length="1186" mass="131194">MASDDPVKEQSPQQLDLARLQDGPYVLRTLLQDVPLSADGPATDVKINCVEYFDHNLYVGTSASELLHFVQIPPDPSDPSGRPTFILASRLQPPFAETNNTKPGVQQILLLPRVSKACILCNWTVTFYSLPELSPVFGTTQVKNCNWVGGVDLNDPQDDPNADDPVTILLSLNRRIQVVRIGDDPRAIKNIDVGGSTISVRRDTIACVADARSYSLLDVTRQLKIPLMTISSLDDSQPGGEIGQAQNIAGSVEGGILRSVSAVQNRPLQAAQAQGHSRSTSLGGSLPLRPSDSSPPTPSASPQPPHGPHLPPPPENDKPLPEAPTQEAQEAPPASEPAAPPKPKPVFLKPHIVSPTPDEFLLVTGTGLSEPGIGLFVNLDGDPTRPTVEFERYPREVVVDGGSSDLASSQVSPSDAEEGYLLASMAREVGKEMRHGIEIQRWDGDGSEPDTSKFWLEAESIPGIEQASVTLGIRSMIGEEETHFSEIVDRICQRKFSPFSLGSLEPSTLSLKSADSRTASSLERVSRERELFDRDNDTQSEESLPDGWQSSRNAEEEAFVARFAKTQSRVAVWAGNHIWWAVRNPILLQLEARIDAACTHDEETGRMALDRRAVFTALNSIRGREPKTELEFVTFSYIRQRAAVLLFGDLLQPSDDSFSDGEVKALEEVLLDSALDARVILSLVPGLQNEIIESKRGTWVFSGVKKAAEQYLRSHSFDRSQHTLGSLDARVIQFLRRFLGSWRKKKDFGSIPDKDEVLRSVDAALLIVLLELDRDSPRGIARSSTTIRAELNEVVDKGVDCFDRAVSLLESYHRLFVLSRLYQSRKMAGDVLAVWRRIIEGERDDGGELRDGEQRVREYLMKISSQALVQEYGLWLANRNPKLGVQVFAEDKGRAPKFEPTTVVALLRAEAPAAVKYYLEHLVFGKGHTGYVNDLITYYLDIVTGELHSSQTSREAFAATYDAYRALQAPKSTYRHFLTDNAPKDDEVWQSRLRLLQLLGGTEDYDAATIRASIESLPGELLVPEIIILDGRERRHEDAIRLLVHKLGDYDTAVSYCLRGGSSIYTPLSRGRKDSMPTHEMQARLFRAVLGEFLTIADVSERVEQTGALLERFGGWFEIDDILGLIPDGWSVDIVAGFLVRALRRLVQEKHESSVMKALSSAENLRVNHELIVRIDEMGPTNEAAQ</sequence>
<keyword evidence="4" id="KW-0653">Protein transport</keyword>
<dbReference type="InterPro" id="IPR001180">
    <property type="entry name" value="CNH_dom"/>
</dbReference>
<dbReference type="Proteomes" id="UP000236305">
    <property type="component" value="Unassembled WGS sequence"/>
</dbReference>
<dbReference type="PROSITE" id="PS50219">
    <property type="entry name" value="CNH"/>
    <property type="match status" value="1"/>
</dbReference>
<evidence type="ECO:0000313" key="7">
    <source>
        <dbReference type="EMBL" id="PNH27094.1"/>
    </source>
</evidence>
<evidence type="ECO:0000256" key="1">
    <source>
        <dbReference type="ARBA" id="ARBA00004496"/>
    </source>
</evidence>
<evidence type="ECO:0000256" key="4">
    <source>
        <dbReference type="ARBA" id="ARBA00022927"/>
    </source>
</evidence>
<dbReference type="GO" id="GO:0034058">
    <property type="term" value="P:endosomal vesicle fusion"/>
    <property type="evidence" value="ECO:0007669"/>
    <property type="project" value="TreeGrafter"/>
</dbReference>
<evidence type="ECO:0000256" key="5">
    <source>
        <dbReference type="SAM" id="MobiDB-lite"/>
    </source>
</evidence>
<dbReference type="InterPro" id="IPR032914">
    <property type="entry name" value="Vam6/VPS39/TRAP1"/>
</dbReference>
<comment type="caution">
    <text evidence="8">The sequence shown here is derived from an EMBL/GenBank/DDBJ whole genome shotgun (WGS) entry which is preliminary data.</text>
</comment>
<dbReference type="GO" id="GO:0005737">
    <property type="term" value="C:cytoplasm"/>
    <property type="evidence" value="ECO:0007669"/>
    <property type="project" value="UniProtKB-SubCell"/>
</dbReference>
<dbReference type="GO" id="GO:0006914">
    <property type="term" value="P:autophagy"/>
    <property type="evidence" value="ECO:0007669"/>
    <property type="project" value="TreeGrafter"/>
</dbReference>
<evidence type="ECO:0000256" key="3">
    <source>
        <dbReference type="ARBA" id="ARBA00022490"/>
    </source>
</evidence>
<protein>
    <recommendedName>
        <fullName evidence="6">CNH domain-containing protein</fullName>
    </recommendedName>
</protein>
<dbReference type="OrthoDB" id="5325112at2759"/>
<feature type="region of interest" description="Disordered" evidence="5">
    <location>
        <begin position="267"/>
        <end position="351"/>
    </location>
</feature>
<dbReference type="OMA" id="DNWKGNF"/>
<feature type="domain" description="CNH" evidence="6">
    <location>
        <begin position="44"/>
        <end position="452"/>
    </location>
</feature>
<reference evidence="7 9" key="1">
    <citation type="submission" date="2017-12" db="EMBL/GenBank/DDBJ databases">
        <title>Comparative genomics yields insights into virulence evolution of Verticillium dahliae.</title>
        <authorList>
            <person name="Fan R."/>
            <person name="Armitage A.D."/>
            <person name="Cascant-Lopez E."/>
            <person name="Sobczyk M."/>
            <person name="Cockerton H.M."/>
            <person name="Harrison R.J."/>
        </authorList>
    </citation>
    <scope>NUCLEOTIDE SEQUENCE [LARGE SCALE GENOMIC DNA]</scope>
    <source>
        <strain evidence="7 9">12008</strain>
    </source>
</reference>
<dbReference type="PANTHER" id="PTHR12894">
    <property type="entry name" value="CNH DOMAIN CONTAINING"/>
    <property type="match status" value="1"/>
</dbReference>
<dbReference type="GO" id="GO:0015031">
    <property type="term" value="P:protein transport"/>
    <property type="evidence" value="ECO:0007669"/>
    <property type="project" value="UniProtKB-KW"/>
</dbReference>
<keyword evidence="3" id="KW-0963">Cytoplasm</keyword>
<gene>
    <name evidence="7" type="ORF">BJF96_g9610</name>
    <name evidence="8" type="ORF">VDGE_04605</name>
</gene>
<name>A0A2J8DUV6_VERDA</name>
<dbReference type="PANTHER" id="PTHR12894:SF27">
    <property type="entry name" value="TRANSFORMING GROWTH FACTOR-BETA RECEPTOR-ASSOCIATED PROTEIN 1"/>
    <property type="match status" value="1"/>
</dbReference>
<dbReference type="GO" id="GO:0016020">
    <property type="term" value="C:membrane"/>
    <property type="evidence" value="ECO:0007669"/>
    <property type="project" value="TreeGrafter"/>
</dbReference>
<evidence type="ECO:0000313" key="8">
    <source>
        <dbReference type="EMBL" id="RXG48925.1"/>
    </source>
</evidence>
<feature type="compositionally biased region" description="Polar residues" evidence="5">
    <location>
        <begin position="267"/>
        <end position="276"/>
    </location>
</feature>
<dbReference type="Proteomes" id="UP000288725">
    <property type="component" value="Chromosome 3"/>
</dbReference>
<evidence type="ECO:0000256" key="2">
    <source>
        <dbReference type="ARBA" id="ARBA00022448"/>
    </source>
</evidence>
<dbReference type="AlphaFoldDB" id="A0A2J8DUV6"/>
<feature type="compositionally biased region" description="Low complexity" evidence="5">
    <location>
        <begin position="277"/>
        <end position="292"/>
    </location>
</feature>
<feature type="compositionally biased region" description="Basic and acidic residues" evidence="5">
    <location>
        <begin position="525"/>
        <end position="537"/>
    </location>
</feature>
<proteinExistence type="predicted"/>
<accession>A0A2J8DUV6</accession>
<reference evidence="8 10" key="2">
    <citation type="submission" date="2018-12" db="EMBL/GenBank/DDBJ databases">
        <title>Genome of Verticillium dahliae isolate Getta Getta.</title>
        <authorList>
            <person name="Gardiner D.M."/>
        </authorList>
    </citation>
    <scope>NUCLEOTIDE SEQUENCE [LARGE SCALE GENOMIC DNA]</scope>
    <source>
        <strain evidence="8 10">Getta Getta</strain>
    </source>
</reference>
<dbReference type="EMBL" id="MPSH01000051">
    <property type="protein sequence ID" value="PNH27094.1"/>
    <property type="molecule type" value="Genomic_DNA"/>
</dbReference>
<evidence type="ECO:0000313" key="10">
    <source>
        <dbReference type="Proteomes" id="UP000288725"/>
    </source>
</evidence>
<evidence type="ECO:0000259" key="6">
    <source>
        <dbReference type="PROSITE" id="PS50219"/>
    </source>
</evidence>
<feature type="compositionally biased region" description="Pro residues" evidence="5">
    <location>
        <begin position="293"/>
        <end position="314"/>
    </location>
</feature>
<keyword evidence="2" id="KW-0813">Transport</keyword>
<evidence type="ECO:0000313" key="9">
    <source>
        <dbReference type="Proteomes" id="UP000236305"/>
    </source>
</evidence>
<comment type="subcellular location">
    <subcellularLocation>
        <location evidence="1">Cytoplasm</location>
    </subcellularLocation>
</comment>
<organism evidence="8 10">
    <name type="scientific">Verticillium dahliae</name>
    <name type="common">Verticillium wilt</name>
    <dbReference type="NCBI Taxonomy" id="27337"/>
    <lineage>
        <taxon>Eukaryota</taxon>
        <taxon>Fungi</taxon>
        <taxon>Dikarya</taxon>
        <taxon>Ascomycota</taxon>
        <taxon>Pezizomycotina</taxon>
        <taxon>Sordariomycetes</taxon>
        <taxon>Hypocreomycetidae</taxon>
        <taxon>Glomerellales</taxon>
        <taxon>Plectosphaerellaceae</taxon>
        <taxon>Verticillium</taxon>
    </lineage>
</organism>
<feature type="region of interest" description="Disordered" evidence="5">
    <location>
        <begin position="525"/>
        <end position="551"/>
    </location>
</feature>
<feature type="compositionally biased region" description="Pro residues" evidence="5">
    <location>
        <begin position="334"/>
        <end position="344"/>
    </location>
</feature>
<feature type="compositionally biased region" description="Low complexity" evidence="5">
    <location>
        <begin position="323"/>
        <end position="333"/>
    </location>
</feature>